<protein>
    <submittedName>
        <fullName evidence="1">Uncharacterized protein</fullName>
    </submittedName>
</protein>
<organism evidence="1 2">
    <name type="scientific">Mucor saturninus</name>
    <dbReference type="NCBI Taxonomy" id="64648"/>
    <lineage>
        <taxon>Eukaryota</taxon>
        <taxon>Fungi</taxon>
        <taxon>Fungi incertae sedis</taxon>
        <taxon>Mucoromycota</taxon>
        <taxon>Mucoromycotina</taxon>
        <taxon>Mucoromycetes</taxon>
        <taxon>Mucorales</taxon>
        <taxon>Mucorineae</taxon>
        <taxon>Mucoraceae</taxon>
        <taxon>Mucor</taxon>
    </lineage>
</organism>
<proteinExistence type="predicted"/>
<accession>A0A8H7RMP5</accession>
<evidence type="ECO:0000313" key="2">
    <source>
        <dbReference type="Proteomes" id="UP000603453"/>
    </source>
</evidence>
<dbReference type="Proteomes" id="UP000603453">
    <property type="component" value="Unassembled WGS sequence"/>
</dbReference>
<gene>
    <name evidence="1" type="ORF">INT47_009058</name>
</gene>
<evidence type="ECO:0000313" key="1">
    <source>
        <dbReference type="EMBL" id="KAG2213385.1"/>
    </source>
</evidence>
<keyword evidence="2" id="KW-1185">Reference proteome</keyword>
<dbReference type="EMBL" id="JAEPRD010000003">
    <property type="protein sequence ID" value="KAG2213385.1"/>
    <property type="molecule type" value="Genomic_DNA"/>
</dbReference>
<dbReference type="AlphaFoldDB" id="A0A8H7RMP5"/>
<reference evidence="1" key="1">
    <citation type="submission" date="2020-12" db="EMBL/GenBank/DDBJ databases">
        <title>Metabolic potential, ecology and presence of endohyphal bacteria is reflected in genomic diversity of Mucoromycotina.</title>
        <authorList>
            <person name="Muszewska A."/>
            <person name="Okrasinska A."/>
            <person name="Steczkiewicz K."/>
            <person name="Drgas O."/>
            <person name="Orlowska M."/>
            <person name="Perlinska-Lenart U."/>
            <person name="Aleksandrzak-Piekarczyk T."/>
            <person name="Szatraj K."/>
            <person name="Zielenkiewicz U."/>
            <person name="Pilsyk S."/>
            <person name="Malc E."/>
            <person name="Mieczkowski P."/>
            <person name="Kruszewska J.S."/>
            <person name="Biernat P."/>
            <person name="Pawlowska J."/>
        </authorList>
    </citation>
    <scope>NUCLEOTIDE SEQUENCE</scope>
    <source>
        <strain evidence="1">WA0000017839</strain>
    </source>
</reference>
<name>A0A8H7RMP5_9FUNG</name>
<comment type="caution">
    <text evidence="1">The sequence shown here is derived from an EMBL/GenBank/DDBJ whole genome shotgun (WGS) entry which is preliminary data.</text>
</comment>
<sequence>MDLRLREYHLSKPVMKMFLEYIHRVSFAHVEFYSSDNIASILQSYYEYHNEAKFQNKMGAINSAAFLKVKYDAMNTVAIQIRNGQSDLIFRLATDHNYTWNLNNSIIEGICIVKAGMWSSFDMQNIIANNRSLCYLTIQDTLIDIHKSGLAKRQSKIVYLELENVTFRPGALGTISFDLPV</sequence>